<dbReference type="RefSeq" id="XP_001018646.3">
    <property type="nucleotide sequence ID" value="XM_001018646.3"/>
</dbReference>
<dbReference type="Proteomes" id="UP000009168">
    <property type="component" value="Unassembled WGS sequence"/>
</dbReference>
<dbReference type="EMBL" id="GG662651">
    <property type="protein sequence ID" value="EAR98401.3"/>
    <property type="molecule type" value="Genomic_DNA"/>
</dbReference>
<reference evidence="3" key="1">
    <citation type="journal article" date="2006" name="PLoS Biol.">
        <title>Macronuclear genome sequence of the ciliate Tetrahymena thermophila, a model eukaryote.</title>
        <authorList>
            <person name="Eisen J.A."/>
            <person name="Coyne R.S."/>
            <person name="Wu M."/>
            <person name="Wu D."/>
            <person name="Thiagarajan M."/>
            <person name="Wortman J.R."/>
            <person name="Badger J.H."/>
            <person name="Ren Q."/>
            <person name="Amedeo P."/>
            <person name="Jones K.M."/>
            <person name="Tallon L.J."/>
            <person name="Delcher A.L."/>
            <person name="Salzberg S.L."/>
            <person name="Silva J.C."/>
            <person name="Haas B.J."/>
            <person name="Majoros W.H."/>
            <person name="Farzad M."/>
            <person name="Carlton J.M."/>
            <person name="Smith R.K. Jr."/>
            <person name="Garg J."/>
            <person name="Pearlman R.E."/>
            <person name="Karrer K.M."/>
            <person name="Sun L."/>
            <person name="Manning G."/>
            <person name="Elde N.C."/>
            <person name="Turkewitz A.P."/>
            <person name="Asai D.J."/>
            <person name="Wilkes D.E."/>
            <person name="Wang Y."/>
            <person name="Cai H."/>
            <person name="Collins K."/>
            <person name="Stewart B.A."/>
            <person name="Lee S.R."/>
            <person name="Wilamowska K."/>
            <person name="Weinberg Z."/>
            <person name="Ruzzo W.L."/>
            <person name="Wloga D."/>
            <person name="Gaertig J."/>
            <person name="Frankel J."/>
            <person name="Tsao C.-C."/>
            <person name="Gorovsky M.A."/>
            <person name="Keeling P.J."/>
            <person name="Waller R.F."/>
            <person name="Patron N.J."/>
            <person name="Cherry J.M."/>
            <person name="Stover N.A."/>
            <person name="Krieger C.J."/>
            <person name="del Toro C."/>
            <person name="Ryder H.F."/>
            <person name="Williamson S.C."/>
            <person name="Barbeau R.A."/>
            <person name="Hamilton E.P."/>
            <person name="Orias E."/>
        </authorList>
    </citation>
    <scope>NUCLEOTIDE SEQUENCE [LARGE SCALE GENOMIC DNA]</scope>
    <source>
        <strain evidence="3">SB210</strain>
    </source>
</reference>
<protein>
    <submittedName>
        <fullName evidence="2">Uncharacterized protein</fullName>
    </submittedName>
</protein>
<keyword evidence="3" id="KW-1185">Reference proteome</keyword>
<dbReference type="KEGG" id="tet:TTHERM_00289290"/>
<evidence type="ECO:0000256" key="1">
    <source>
        <dbReference type="SAM" id="MobiDB-lite"/>
    </source>
</evidence>
<dbReference type="InParanoid" id="I7MKG8"/>
<sequence length="252" mass="29893">MLIMETPQFSAKDKNGQNSQSSFHQEILRAPKKNQTKKTLQIKKNIILTSDVAHELRKINFNDSPLMNQFILMHARVFQDSKTPQTPIKNYRETLHDNNLFEEKESTVVQSAKRKFIERDYDLGQSDQQQMIDENISHTEKKFITSECKQEYEGQDSKKRLKPLLPFKSSIKFSCKKNNSFSAFNLYRDKEIHTNISRFPQNFKKQDLDYDCSSEEERTEDQIIFMSEEIIKEMHNNQSYQYQDATKSYFNN</sequence>
<gene>
    <name evidence="2" type="ORF">TTHERM_00289290</name>
</gene>
<dbReference type="GeneID" id="7846875"/>
<evidence type="ECO:0000313" key="3">
    <source>
        <dbReference type="Proteomes" id="UP000009168"/>
    </source>
</evidence>
<accession>I7MKG8</accession>
<dbReference type="AlphaFoldDB" id="I7MKG8"/>
<proteinExistence type="predicted"/>
<evidence type="ECO:0000313" key="2">
    <source>
        <dbReference type="EMBL" id="EAR98401.3"/>
    </source>
</evidence>
<feature type="region of interest" description="Disordered" evidence="1">
    <location>
        <begin position="1"/>
        <end position="23"/>
    </location>
</feature>
<organism evidence="2 3">
    <name type="scientific">Tetrahymena thermophila (strain SB210)</name>
    <dbReference type="NCBI Taxonomy" id="312017"/>
    <lineage>
        <taxon>Eukaryota</taxon>
        <taxon>Sar</taxon>
        <taxon>Alveolata</taxon>
        <taxon>Ciliophora</taxon>
        <taxon>Intramacronucleata</taxon>
        <taxon>Oligohymenophorea</taxon>
        <taxon>Hymenostomatida</taxon>
        <taxon>Tetrahymenina</taxon>
        <taxon>Tetrahymenidae</taxon>
        <taxon>Tetrahymena</taxon>
    </lineage>
</organism>
<name>I7MKG8_TETTS</name>